<name>A0A1Y5XT56_KIBAR</name>
<comment type="function">
    <text evidence="10">One of several proteins that assist in the late maturation steps of the functional core of the 30S ribosomal subunit. Helps release RbfA from mature subunits. May play a role in the assembly of ribosomal proteins into the subunit. Circularly permuted GTPase that catalyzes slow GTP hydrolysis, GTPase activity is stimulated by the 30S ribosomal subunit.</text>
</comment>
<gene>
    <name evidence="10" type="primary">rsgA</name>
    <name evidence="13" type="ORF">SAMN05661093_05150</name>
</gene>
<evidence type="ECO:0000259" key="12">
    <source>
        <dbReference type="PROSITE" id="PS51721"/>
    </source>
</evidence>
<feature type="binding site" evidence="10">
    <location>
        <position position="301"/>
    </location>
    <ligand>
        <name>Zn(2+)</name>
        <dbReference type="ChEBI" id="CHEBI:29105"/>
    </ligand>
</feature>
<protein>
    <recommendedName>
        <fullName evidence="10">Small ribosomal subunit biogenesis GTPase RsgA</fullName>
        <ecNumber evidence="10">3.6.1.-</ecNumber>
    </recommendedName>
</protein>
<dbReference type="EMBL" id="FWXV01000004">
    <property type="protein sequence ID" value="SMD14860.1"/>
    <property type="molecule type" value="Genomic_DNA"/>
</dbReference>
<dbReference type="InterPro" id="IPR010914">
    <property type="entry name" value="RsgA_GTPase_dom"/>
</dbReference>
<dbReference type="PROSITE" id="PS50936">
    <property type="entry name" value="ENGC_GTPASE"/>
    <property type="match status" value="1"/>
</dbReference>
<dbReference type="PROSITE" id="PS51721">
    <property type="entry name" value="G_CP"/>
    <property type="match status" value="1"/>
</dbReference>
<evidence type="ECO:0000256" key="8">
    <source>
        <dbReference type="ARBA" id="ARBA00022884"/>
    </source>
</evidence>
<evidence type="ECO:0000256" key="9">
    <source>
        <dbReference type="ARBA" id="ARBA00023134"/>
    </source>
</evidence>
<keyword evidence="5 10" id="KW-0547">Nucleotide-binding</keyword>
<keyword evidence="9 10" id="KW-0342">GTP-binding</keyword>
<organism evidence="13 14">
    <name type="scientific">Kibdelosporangium aridum</name>
    <dbReference type="NCBI Taxonomy" id="2030"/>
    <lineage>
        <taxon>Bacteria</taxon>
        <taxon>Bacillati</taxon>
        <taxon>Actinomycetota</taxon>
        <taxon>Actinomycetes</taxon>
        <taxon>Pseudonocardiales</taxon>
        <taxon>Pseudonocardiaceae</taxon>
        <taxon>Kibdelosporangium</taxon>
    </lineage>
</organism>
<reference evidence="13 14" key="1">
    <citation type="submission" date="2017-04" db="EMBL/GenBank/DDBJ databases">
        <authorList>
            <person name="Afonso C.L."/>
            <person name="Miller P.J."/>
            <person name="Scott M.A."/>
            <person name="Spackman E."/>
            <person name="Goraichik I."/>
            <person name="Dimitrov K.M."/>
            <person name="Suarez D.L."/>
            <person name="Swayne D.E."/>
        </authorList>
    </citation>
    <scope>NUCLEOTIDE SEQUENCE [LARGE SCALE GENOMIC DNA]</scope>
    <source>
        <strain evidence="13 14">DSM 43828</strain>
    </source>
</reference>
<dbReference type="GO" id="GO:0005737">
    <property type="term" value="C:cytoplasm"/>
    <property type="evidence" value="ECO:0007669"/>
    <property type="project" value="UniProtKB-SubCell"/>
</dbReference>
<dbReference type="CDD" id="cd01854">
    <property type="entry name" value="YjeQ_EngC"/>
    <property type="match status" value="1"/>
</dbReference>
<comment type="cofactor">
    <cofactor evidence="10">
        <name>Zn(2+)</name>
        <dbReference type="ChEBI" id="CHEBI:29105"/>
    </cofactor>
    <text evidence="10">Binds 1 zinc ion per subunit.</text>
</comment>
<feature type="binding site" evidence="10">
    <location>
        <begin position="162"/>
        <end position="165"/>
    </location>
    <ligand>
        <name>GTP</name>
        <dbReference type="ChEBI" id="CHEBI:37565"/>
    </ligand>
</feature>
<dbReference type="SUPFAM" id="SSF52540">
    <property type="entry name" value="P-loop containing nucleoside triphosphate hydrolases"/>
    <property type="match status" value="1"/>
</dbReference>
<evidence type="ECO:0000256" key="7">
    <source>
        <dbReference type="ARBA" id="ARBA00022833"/>
    </source>
</evidence>
<keyword evidence="7 10" id="KW-0862">Zinc</keyword>
<comment type="subcellular location">
    <subcellularLocation>
        <location evidence="10">Cytoplasm</location>
    </subcellularLocation>
</comment>
<evidence type="ECO:0000256" key="5">
    <source>
        <dbReference type="ARBA" id="ARBA00022741"/>
    </source>
</evidence>
<keyword evidence="1 10" id="KW-0963">Cytoplasm</keyword>
<accession>A0A1Y5XT56</accession>
<feature type="binding site" evidence="10">
    <location>
        <position position="296"/>
    </location>
    <ligand>
        <name>Zn(2+)</name>
        <dbReference type="ChEBI" id="CHEBI:29105"/>
    </ligand>
</feature>
<evidence type="ECO:0000259" key="11">
    <source>
        <dbReference type="PROSITE" id="PS50936"/>
    </source>
</evidence>
<comment type="subunit">
    <text evidence="10">Monomer. Associates with 30S ribosomal subunit, binds 16S rRNA.</text>
</comment>
<evidence type="ECO:0000256" key="10">
    <source>
        <dbReference type="HAMAP-Rule" id="MF_01820"/>
    </source>
</evidence>
<feature type="binding site" evidence="10">
    <location>
        <position position="303"/>
    </location>
    <ligand>
        <name>Zn(2+)</name>
        <dbReference type="ChEBI" id="CHEBI:29105"/>
    </ligand>
</feature>
<dbReference type="RefSeq" id="WP_200825688.1">
    <property type="nucleotide sequence ID" value="NZ_FWXV01000004.1"/>
</dbReference>
<evidence type="ECO:0000256" key="6">
    <source>
        <dbReference type="ARBA" id="ARBA00022801"/>
    </source>
</evidence>
<keyword evidence="3 10" id="KW-0479">Metal-binding</keyword>
<dbReference type="Gene3D" id="3.40.50.300">
    <property type="entry name" value="P-loop containing nucleotide triphosphate hydrolases"/>
    <property type="match status" value="1"/>
</dbReference>
<feature type="domain" description="EngC GTPase" evidence="11">
    <location>
        <begin position="118"/>
        <end position="271"/>
    </location>
</feature>
<dbReference type="AlphaFoldDB" id="A0A1Y5XT56"/>
<dbReference type="EC" id="3.6.1.-" evidence="10"/>
<dbReference type="GO" id="GO:0042274">
    <property type="term" value="P:ribosomal small subunit biogenesis"/>
    <property type="evidence" value="ECO:0007669"/>
    <property type="project" value="UniProtKB-UniRule"/>
</dbReference>
<dbReference type="Proteomes" id="UP000192674">
    <property type="component" value="Unassembled WGS sequence"/>
</dbReference>
<dbReference type="GO" id="GO:0046872">
    <property type="term" value="F:metal ion binding"/>
    <property type="evidence" value="ECO:0007669"/>
    <property type="project" value="UniProtKB-KW"/>
</dbReference>
<dbReference type="Gene3D" id="1.10.40.50">
    <property type="entry name" value="Probable gtpase engc, domain 3"/>
    <property type="match status" value="1"/>
</dbReference>
<keyword evidence="2 10" id="KW-0690">Ribosome biogenesis</keyword>
<keyword evidence="4 10" id="KW-0699">rRNA-binding</keyword>
<evidence type="ECO:0000313" key="13">
    <source>
        <dbReference type="EMBL" id="SMD14860.1"/>
    </source>
</evidence>
<evidence type="ECO:0000256" key="1">
    <source>
        <dbReference type="ARBA" id="ARBA00022490"/>
    </source>
</evidence>
<evidence type="ECO:0000256" key="3">
    <source>
        <dbReference type="ARBA" id="ARBA00022723"/>
    </source>
</evidence>
<keyword evidence="8 10" id="KW-0694">RNA-binding</keyword>
<dbReference type="InterPro" id="IPR030378">
    <property type="entry name" value="G_CP_dom"/>
</dbReference>
<keyword evidence="14" id="KW-1185">Reference proteome</keyword>
<sequence>MTWLSLSMAHVFFPVLLSKGSLPLTSLDLTTLGWDDTFAAELPAGSIPGKIARVHSSGAVVIVDGHEQHIEYSSRITLPCVGDWVAVRDGAILTVLPRRTALVRGGVAEDSLSQTLASNVDVIFVVEPSSLEGRRGDPNLGRIERLLALAWESGAMPVVLLTKSDLVGERIGEIVSNVMGAAPGVDVHPVCSVTGDGVDIVASYLGVGRTAVLVGPSGAGKSTLVNALAEDEVMETQQVRASDGRGRHTTVHRELFVLPRGGLIIDTPGVRRVSLAAGGEGLESVFTDIEEIAENCRFDDCAHIGEPGCAVIEAIETGELPQRRLDSWFKLNREAEWVASRTDARLRQERDRRWKVIHKEMRRSGRNRP</sequence>
<evidence type="ECO:0000313" key="14">
    <source>
        <dbReference type="Proteomes" id="UP000192674"/>
    </source>
</evidence>
<feature type="binding site" evidence="10">
    <location>
        <begin position="215"/>
        <end position="223"/>
    </location>
    <ligand>
        <name>GTP</name>
        <dbReference type="ChEBI" id="CHEBI:37565"/>
    </ligand>
</feature>
<feature type="binding site" evidence="10">
    <location>
        <position position="309"/>
    </location>
    <ligand>
        <name>Zn(2+)</name>
        <dbReference type="ChEBI" id="CHEBI:29105"/>
    </ligand>
</feature>
<keyword evidence="6 10" id="KW-0378">Hydrolase</keyword>
<comment type="similarity">
    <text evidence="10">Belongs to the TRAFAC class YlqF/YawG GTPase family. RsgA subfamily.</text>
</comment>
<dbReference type="HAMAP" id="MF_01820">
    <property type="entry name" value="GTPase_RsgA"/>
    <property type="match status" value="1"/>
</dbReference>
<dbReference type="PANTHER" id="PTHR32120:SF10">
    <property type="entry name" value="SMALL RIBOSOMAL SUBUNIT BIOGENESIS GTPASE RSGA"/>
    <property type="match status" value="1"/>
</dbReference>
<dbReference type="InterPro" id="IPR004881">
    <property type="entry name" value="Ribosome_biogen_GTPase_RsgA"/>
</dbReference>
<dbReference type="NCBIfam" id="TIGR00157">
    <property type="entry name" value="ribosome small subunit-dependent GTPase A"/>
    <property type="match status" value="1"/>
</dbReference>
<dbReference type="GO" id="GO:0005525">
    <property type="term" value="F:GTP binding"/>
    <property type="evidence" value="ECO:0007669"/>
    <property type="project" value="UniProtKB-UniRule"/>
</dbReference>
<evidence type="ECO:0000256" key="2">
    <source>
        <dbReference type="ARBA" id="ARBA00022517"/>
    </source>
</evidence>
<dbReference type="GO" id="GO:0003924">
    <property type="term" value="F:GTPase activity"/>
    <property type="evidence" value="ECO:0007669"/>
    <property type="project" value="UniProtKB-UniRule"/>
</dbReference>
<dbReference type="InterPro" id="IPR027417">
    <property type="entry name" value="P-loop_NTPase"/>
</dbReference>
<evidence type="ECO:0000256" key="4">
    <source>
        <dbReference type="ARBA" id="ARBA00022730"/>
    </source>
</evidence>
<feature type="domain" description="CP-type G" evidence="12">
    <location>
        <begin position="109"/>
        <end position="273"/>
    </location>
</feature>
<dbReference type="Pfam" id="PF03193">
    <property type="entry name" value="RsgA_GTPase"/>
    <property type="match status" value="1"/>
</dbReference>
<dbReference type="GO" id="GO:0019843">
    <property type="term" value="F:rRNA binding"/>
    <property type="evidence" value="ECO:0007669"/>
    <property type="project" value="UniProtKB-KW"/>
</dbReference>
<dbReference type="PANTHER" id="PTHR32120">
    <property type="entry name" value="SMALL RIBOSOMAL SUBUNIT BIOGENESIS GTPASE RSGA"/>
    <property type="match status" value="1"/>
</dbReference>
<proteinExistence type="inferred from homology"/>